<evidence type="ECO:0000256" key="3">
    <source>
        <dbReference type="ARBA" id="ARBA00022833"/>
    </source>
</evidence>
<feature type="compositionally biased region" description="Polar residues" evidence="5">
    <location>
        <begin position="594"/>
        <end position="606"/>
    </location>
</feature>
<evidence type="ECO:0000256" key="2">
    <source>
        <dbReference type="ARBA" id="ARBA00022771"/>
    </source>
</evidence>
<dbReference type="SUPFAM" id="SSF57903">
    <property type="entry name" value="FYVE/PHD zinc finger"/>
    <property type="match status" value="1"/>
</dbReference>
<dbReference type="PANTHER" id="PTHR15315:SF26">
    <property type="entry name" value="E3 UBIQUITIN-PROTEIN LIGASE NRDP1"/>
    <property type="match status" value="1"/>
</dbReference>
<evidence type="ECO:0000259" key="6">
    <source>
        <dbReference type="PROSITE" id="PS50016"/>
    </source>
</evidence>
<evidence type="ECO:0008006" key="10">
    <source>
        <dbReference type="Google" id="ProtNLM"/>
    </source>
</evidence>
<organism evidence="8 9">
    <name type="scientific">Malus domestica</name>
    <name type="common">Apple</name>
    <name type="synonym">Pyrus malus</name>
    <dbReference type="NCBI Taxonomy" id="3750"/>
    <lineage>
        <taxon>Eukaryota</taxon>
        <taxon>Viridiplantae</taxon>
        <taxon>Streptophyta</taxon>
        <taxon>Embryophyta</taxon>
        <taxon>Tracheophyta</taxon>
        <taxon>Spermatophyta</taxon>
        <taxon>Magnoliopsida</taxon>
        <taxon>eudicotyledons</taxon>
        <taxon>Gunneridae</taxon>
        <taxon>Pentapetalae</taxon>
        <taxon>rosids</taxon>
        <taxon>fabids</taxon>
        <taxon>Rosales</taxon>
        <taxon>Rosaceae</taxon>
        <taxon>Amygdaloideae</taxon>
        <taxon>Maleae</taxon>
        <taxon>Malus</taxon>
    </lineage>
</organism>
<feature type="region of interest" description="Disordered" evidence="5">
    <location>
        <begin position="584"/>
        <end position="608"/>
    </location>
</feature>
<evidence type="ECO:0000313" key="8">
    <source>
        <dbReference type="EMBL" id="RXH95759.1"/>
    </source>
</evidence>
<accession>A0A498JIP1</accession>
<sequence length="1503" mass="164688">MAHGRGEPLDFEFGVRVSELRTRSSSPSLSPPRNTQTWRSLSFAVKMRVLGDTMEVDLVTSPMQEEDAFGVDENYQNDNPNFEGETCGICMNAIIDRGVLDCCQHWFCFSCIDNWATITNLCPLCQNEFQMITCVPVYDTIGSSKADEDSTYSDDDWCIEGTNNTLSFPSYYIDENAVTCLDGGGCKIRSGSVAIEGDSNLDTSIACDSCELWYHAFCVGFDAEGTSESTWLCPRCVVDEMTKKSDAGSVQRSNKQYGPENANGEPEAEDNLSRKVSVSVADSGETAVVVSMAGENRGYGKPSESILPAGEVGKDLKSKELVLSTDNSHKLEKPSWERNINQPVLEAQQLKLSLSSDTSSLPSNSLAPKQLRMSTDGSTNEPSSFDGITNASGKTFDESQISNKQSDNDSNVGLHLGLSVVSFLSAADMNNNDTEDVKQHNPSEEYFSKADTLVPKEVTEDVKQHDRWEGYSPIADEIVPDANLDAPGLTSGGKRKRIDCSDDIHIIEDDGDTDPKIETKVSAKKIGEDEKTQCVGSNDQAKESVPDDSENCSILTVAHKDSMLSSQPVEGNTTSDIMSIVRTTKPKSSKGIAHSNNADKSSQEQETVPGLKVKKIMRRAAEDKDSPVTVQTLRKEIREAVGKISSKGIGENLFNPKLLHAFRTAIAGGPQTEPVKKVPHLALNAKKAILQKGKVRVNLTKKIYGTSNGRRKRAWDRDWQIEFWKHRSLGTTEPEKIETLKSVLNLLKERSERVDTEQESDKQSTNPILSRLYLADVSVLPRKDDIKPLLPLKTAGNTEQNNKQLALNEKCSKSSLNNSTSNSTETSTVSSKGRVPSLEKYGTKNNVPSSENGAASNRVHQDKRLEGSLVSLSGASKSKTTSEVVDKTDKRKWALEVLARKSGAGTKTTNEKQEDNTLKANYPLLAQLPIDMRPVLAPSRHNKIPLSVRQTQLYRLTEHFLKKANLPVIRRTADMELAVVDAINIEKGVADRSSSKLVYMNLCSQEILHRSENRKSSAGAAPVNSSSPSSVPADRAEQAANELPTDPIIEAALRNAGLLSDSPPNSPHPNVEVPAEEDGPSLDIREEGSDNVFEMDFQPDLDIYGDFEYNLEEEDYIGAAAAKISNPQPEEGAPKLKLVFSTLQPERSNQNLDSEKTETTVEVQKDSSSMLENHTCSGLENSIMEGGTDESSVPLESLFGKEGEELSVAECEELYGPDKEPLITKFPEASEKLSGLIDEAVVKDKDSKENENCAPKSNQAVKTNGLGKENNLKKMLVASGGCNSANHIQPGENVDTKEKKSTTDSNNQSNSVGSVSKKVEAYIKEHIRPLCKSGLITAEQYKWAVAKTTDKVMKYHSKSKNANFLIKEGEKVKKLAEQLHLGTVVLPNPSGDPKLELLSISTGEKKCHVTLDYETVMAVPDLLMAFPAVAAHLQSVAEASCLSRIAHEAKECNENRSYAEVEGFKVQTEVLVVTVENLTKYKECEGEHLGKQTRHTFTSYHRC</sequence>
<dbReference type="GO" id="GO:0008270">
    <property type="term" value="F:zinc ion binding"/>
    <property type="evidence" value="ECO:0007669"/>
    <property type="project" value="UniProtKB-KW"/>
</dbReference>
<keyword evidence="9" id="KW-1185">Reference proteome</keyword>
<feature type="compositionally biased region" description="Low complexity" evidence="5">
    <location>
        <begin position="1305"/>
        <end position="1314"/>
    </location>
</feature>
<feature type="domain" description="RING-type" evidence="7">
    <location>
        <begin position="87"/>
        <end position="126"/>
    </location>
</feature>
<dbReference type="Gene3D" id="3.30.40.10">
    <property type="entry name" value="Zinc/RING finger domain, C3HC4 (zinc finger)"/>
    <property type="match status" value="2"/>
</dbReference>
<keyword evidence="2 4" id="KW-0863">Zinc-finger</keyword>
<evidence type="ECO:0000256" key="1">
    <source>
        <dbReference type="ARBA" id="ARBA00022723"/>
    </source>
</evidence>
<name>A0A498JIP1_MALDO</name>
<dbReference type="PROSITE" id="PS00518">
    <property type="entry name" value="ZF_RING_1"/>
    <property type="match status" value="1"/>
</dbReference>
<dbReference type="GO" id="GO:0016567">
    <property type="term" value="P:protein ubiquitination"/>
    <property type="evidence" value="ECO:0007669"/>
    <property type="project" value="TreeGrafter"/>
</dbReference>
<dbReference type="PANTHER" id="PTHR15315">
    <property type="entry name" value="RING FINGER PROTEIN 41, 151"/>
    <property type="match status" value="1"/>
</dbReference>
<dbReference type="InterPro" id="IPR011011">
    <property type="entry name" value="Znf_FYVE_PHD"/>
</dbReference>
<feature type="region of interest" description="Disordered" evidence="5">
    <location>
        <begin position="1013"/>
        <end position="1039"/>
    </location>
</feature>
<feature type="compositionally biased region" description="Low complexity" evidence="5">
    <location>
        <begin position="355"/>
        <end position="366"/>
    </location>
</feature>
<evidence type="ECO:0000256" key="5">
    <source>
        <dbReference type="SAM" id="MobiDB-lite"/>
    </source>
</evidence>
<dbReference type="InterPro" id="IPR017907">
    <property type="entry name" value="Znf_RING_CS"/>
</dbReference>
<dbReference type="InterPro" id="IPR019787">
    <property type="entry name" value="Znf_PHD-finger"/>
</dbReference>
<proteinExistence type="predicted"/>
<feature type="region of interest" description="Disordered" evidence="5">
    <location>
        <begin position="244"/>
        <end position="275"/>
    </location>
</feature>
<feature type="compositionally biased region" description="Polar residues" evidence="5">
    <location>
        <begin position="843"/>
        <end position="855"/>
    </location>
</feature>
<feature type="domain" description="PHD-type" evidence="6">
    <location>
        <begin position="119"/>
        <end position="239"/>
    </location>
</feature>
<feature type="region of interest" description="Disordered" evidence="5">
    <location>
        <begin position="1057"/>
        <end position="1081"/>
    </location>
</feature>
<comment type="caution">
    <text evidence="8">The sequence shown here is derived from an EMBL/GenBank/DDBJ whole genome shotgun (WGS) entry which is preliminary data.</text>
</comment>
<feature type="region of interest" description="Disordered" evidence="5">
    <location>
        <begin position="812"/>
        <end position="863"/>
    </location>
</feature>
<dbReference type="SMART" id="SM00184">
    <property type="entry name" value="RING"/>
    <property type="match status" value="1"/>
</dbReference>
<gene>
    <name evidence="8" type="ORF">DVH24_008259</name>
</gene>
<feature type="compositionally biased region" description="Polar residues" evidence="5">
    <location>
        <begin position="372"/>
        <end position="411"/>
    </location>
</feature>
<feature type="compositionally biased region" description="Low complexity" evidence="5">
    <location>
        <begin position="813"/>
        <end position="831"/>
    </location>
</feature>
<evidence type="ECO:0000256" key="4">
    <source>
        <dbReference type="PROSITE-ProRule" id="PRU00175"/>
    </source>
</evidence>
<dbReference type="SMART" id="SM00249">
    <property type="entry name" value="PHD"/>
    <property type="match status" value="1"/>
</dbReference>
<dbReference type="Pfam" id="PF00628">
    <property type="entry name" value="PHD"/>
    <property type="match status" value="1"/>
</dbReference>
<dbReference type="InterPro" id="IPR001841">
    <property type="entry name" value="Znf_RING"/>
</dbReference>
<feature type="region of interest" description="Disordered" evidence="5">
    <location>
        <begin position="355"/>
        <end position="411"/>
    </location>
</feature>
<keyword evidence="3" id="KW-0862">Zinc</keyword>
<dbReference type="PROSITE" id="PS50016">
    <property type="entry name" value="ZF_PHD_2"/>
    <property type="match status" value="1"/>
</dbReference>
<feature type="compositionally biased region" description="Low complexity" evidence="5">
    <location>
        <begin position="1016"/>
        <end position="1033"/>
    </location>
</feature>
<dbReference type="SUPFAM" id="SSF57850">
    <property type="entry name" value="RING/U-box"/>
    <property type="match status" value="1"/>
</dbReference>
<dbReference type="InterPro" id="IPR013083">
    <property type="entry name" value="Znf_RING/FYVE/PHD"/>
</dbReference>
<dbReference type="Proteomes" id="UP000290289">
    <property type="component" value="Chromosome 6"/>
</dbReference>
<protein>
    <recommendedName>
        <fullName evidence="10">RING-type domain-containing protein</fullName>
    </recommendedName>
</protein>
<evidence type="ECO:0000313" key="9">
    <source>
        <dbReference type="Proteomes" id="UP000290289"/>
    </source>
</evidence>
<evidence type="ECO:0000259" key="7">
    <source>
        <dbReference type="PROSITE" id="PS50089"/>
    </source>
</evidence>
<feature type="region of interest" description="Disordered" evidence="5">
    <location>
        <begin position="1282"/>
        <end position="1314"/>
    </location>
</feature>
<dbReference type="EMBL" id="RDQH01000332">
    <property type="protein sequence ID" value="RXH95759.1"/>
    <property type="molecule type" value="Genomic_DNA"/>
</dbReference>
<keyword evidence="1" id="KW-0479">Metal-binding</keyword>
<dbReference type="Pfam" id="PF13639">
    <property type="entry name" value="zf-RING_2"/>
    <property type="match status" value="1"/>
</dbReference>
<dbReference type="STRING" id="3750.A0A498JIP1"/>
<dbReference type="InterPro" id="IPR001965">
    <property type="entry name" value="Znf_PHD"/>
</dbReference>
<dbReference type="PROSITE" id="PS50089">
    <property type="entry name" value="ZF_RING_2"/>
    <property type="match status" value="1"/>
</dbReference>
<dbReference type="GO" id="GO:0061630">
    <property type="term" value="F:ubiquitin protein ligase activity"/>
    <property type="evidence" value="ECO:0007669"/>
    <property type="project" value="TreeGrafter"/>
</dbReference>
<reference evidence="8 9" key="1">
    <citation type="submission" date="2018-10" db="EMBL/GenBank/DDBJ databases">
        <title>A high-quality apple genome assembly.</title>
        <authorList>
            <person name="Hu J."/>
        </authorList>
    </citation>
    <scope>NUCLEOTIDE SEQUENCE [LARGE SCALE GENOMIC DNA]</scope>
    <source>
        <strain evidence="9">cv. HFTH1</strain>
        <tissue evidence="8">Young leaf</tissue>
    </source>
</reference>